<dbReference type="Pfam" id="PF17200">
    <property type="entry name" value="sCache_2"/>
    <property type="match status" value="1"/>
</dbReference>
<feature type="domain" description="Histidine kinase" evidence="11">
    <location>
        <begin position="360"/>
        <end position="448"/>
    </location>
</feature>
<reference evidence="12 13" key="1">
    <citation type="submission" date="2016-09" db="EMBL/GenBank/DDBJ databases">
        <title>Rhizobium sp. nov., a novel species isolated from the rice rhizosphere.</title>
        <authorList>
            <person name="Zhao J."/>
            <person name="Zhang X."/>
        </authorList>
    </citation>
    <scope>NUCLEOTIDE SEQUENCE [LARGE SCALE GENOMIC DNA]</scope>
    <source>
        <strain evidence="12 13">1.7048</strain>
    </source>
</reference>
<protein>
    <submittedName>
        <fullName evidence="12">Histidine kinase</fullName>
    </submittedName>
</protein>
<dbReference type="InterPro" id="IPR017171">
    <property type="entry name" value="Sig_transdc_His_kinase_MctS"/>
</dbReference>
<dbReference type="Gene3D" id="1.20.5.1930">
    <property type="match status" value="1"/>
</dbReference>
<keyword evidence="13" id="KW-1185">Reference proteome</keyword>
<dbReference type="Gene3D" id="3.30.565.10">
    <property type="entry name" value="Histidine kinase-like ATPase, C-terminal domain"/>
    <property type="match status" value="1"/>
</dbReference>
<keyword evidence="2" id="KW-1003">Cell membrane</keyword>
<dbReference type="RefSeq" id="WP_075626767.1">
    <property type="nucleotide sequence ID" value="NZ_FOAM01000006.1"/>
</dbReference>
<dbReference type="InterPro" id="IPR033480">
    <property type="entry name" value="sCache_2"/>
</dbReference>
<evidence type="ECO:0000256" key="5">
    <source>
        <dbReference type="ARBA" id="ARBA00022777"/>
    </source>
</evidence>
<dbReference type="Proteomes" id="UP000186364">
    <property type="component" value="Unassembled WGS sequence"/>
</dbReference>
<comment type="subcellular location">
    <subcellularLocation>
        <location evidence="1">Cell membrane</location>
        <topology evidence="1">Multi-pass membrane protein</topology>
    </subcellularLocation>
</comment>
<dbReference type="PANTHER" id="PTHR24421">
    <property type="entry name" value="NITRATE/NITRITE SENSOR PROTEIN NARX-RELATED"/>
    <property type="match status" value="1"/>
</dbReference>
<keyword evidence="3" id="KW-0808">Transferase</keyword>
<dbReference type="GO" id="GO:0005886">
    <property type="term" value="C:plasma membrane"/>
    <property type="evidence" value="ECO:0007669"/>
    <property type="project" value="UniProtKB-SubCell"/>
</dbReference>
<evidence type="ECO:0000256" key="3">
    <source>
        <dbReference type="ARBA" id="ARBA00022679"/>
    </source>
</evidence>
<dbReference type="Pfam" id="PF07730">
    <property type="entry name" value="HisKA_3"/>
    <property type="match status" value="1"/>
</dbReference>
<name>A0A1Q9AYX6_9HYPH</name>
<dbReference type="PANTHER" id="PTHR24421:SF59">
    <property type="entry name" value="OXYGEN SENSOR HISTIDINE KINASE NREB"/>
    <property type="match status" value="1"/>
</dbReference>
<dbReference type="SMART" id="SM00387">
    <property type="entry name" value="HATPase_c"/>
    <property type="match status" value="1"/>
</dbReference>
<feature type="transmembrane region" description="Helical" evidence="10">
    <location>
        <begin position="201"/>
        <end position="226"/>
    </location>
</feature>
<dbReference type="Gene3D" id="3.30.450.20">
    <property type="entry name" value="PAS domain"/>
    <property type="match status" value="1"/>
</dbReference>
<dbReference type="GO" id="GO:0046983">
    <property type="term" value="F:protein dimerization activity"/>
    <property type="evidence" value="ECO:0007669"/>
    <property type="project" value="InterPro"/>
</dbReference>
<keyword evidence="6 10" id="KW-1133">Transmembrane helix</keyword>
<dbReference type="PROSITE" id="PS50109">
    <property type="entry name" value="HIS_KIN"/>
    <property type="match status" value="1"/>
</dbReference>
<dbReference type="AlphaFoldDB" id="A0A1Q9AYX6"/>
<proteinExistence type="predicted"/>
<evidence type="ECO:0000256" key="7">
    <source>
        <dbReference type="ARBA" id="ARBA00023012"/>
    </source>
</evidence>
<dbReference type="CDD" id="cd16917">
    <property type="entry name" value="HATPase_UhpB-NarQ-NarX-like"/>
    <property type="match status" value="1"/>
</dbReference>
<evidence type="ECO:0000256" key="8">
    <source>
        <dbReference type="ARBA" id="ARBA00023136"/>
    </source>
</evidence>
<accession>A0A1Q9AYX6</accession>
<evidence type="ECO:0000256" key="10">
    <source>
        <dbReference type="SAM" id="Phobius"/>
    </source>
</evidence>
<keyword evidence="8 10" id="KW-0472">Membrane</keyword>
<gene>
    <name evidence="12" type="ORF">BJF93_02000</name>
</gene>
<evidence type="ECO:0000256" key="6">
    <source>
        <dbReference type="ARBA" id="ARBA00022989"/>
    </source>
</evidence>
<evidence type="ECO:0000313" key="12">
    <source>
        <dbReference type="EMBL" id="OLP60874.1"/>
    </source>
</evidence>
<evidence type="ECO:0000256" key="4">
    <source>
        <dbReference type="ARBA" id="ARBA00022692"/>
    </source>
</evidence>
<evidence type="ECO:0000256" key="1">
    <source>
        <dbReference type="ARBA" id="ARBA00004651"/>
    </source>
</evidence>
<dbReference type="GO" id="GO:0000155">
    <property type="term" value="F:phosphorelay sensor kinase activity"/>
    <property type="evidence" value="ECO:0007669"/>
    <property type="project" value="InterPro"/>
</dbReference>
<dbReference type="InterPro" id="IPR036890">
    <property type="entry name" value="HATPase_C_sf"/>
</dbReference>
<keyword evidence="7" id="KW-0902">Two-component regulatory system</keyword>
<evidence type="ECO:0000259" key="11">
    <source>
        <dbReference type="PROSITE" id="PS50109"/>
    </source>
</evidence>
<sequence>MTLRQQIIALALVPLVLAVLSITSFITWQSAELAGSSISTFERNMLDSKEAEIVNLTSLAMSAIRPVYEAAGPDDAAAKSRVIEIMRGLDYGRDGYFFVYDDQGNNLVHPRQAFLAGHNWIDLTDPDGNKVIENLIRQAKAGGGFYRYKWERPSTGDVSDKVSYVVPMAKWGWIVGTGVYLDEIYAQTEAAKRDIRERIRWTFLIVALVAIPATLLVFSTCMLITLRERRLADAKLKQLTQRVIDTQEEERARLARELHDGISQSLLGVRYRMDLAARKVAAGAPDAEGALAQGVETLNGAIKDVRRLSHDLRPSLLDDLGIVAALRSLCDNFSERTGIDATLSVERFEDRLKSEPSTALYRIAQEALTNVERHAGARRVDITLWSERGRARMRISDDGHGFSEEALPGVSGLGLRNMQERMAHFRGLLMISSNGGGTVMTAMMPKSANRLQEAS</sequence>
<keyword evidence="4 10" id="KW-0812">Transmembrane</keyword>
<dbReference type="Pfam" id="PF02518">
    <property type="entry name" value="HATPase_c"/>
    <property type="match status" value="1"/>
</dbReference>
<dbReference type="EMBL" id="MKIP01000034">
    <property type="protein sequence ID" value="OLP60874.1"/>
    <property type="molecule type" value="Genomic_DNA"/>
</dbReference>
<dbReference type="InterPro" id="IPR005467">
    <property type="entry name" value="His_kinase_dom"/>
</dbReference>
<evidence type="ECO:0000256" key="2">
    <source>
        <dbReference type="ARBA" id="ARBA00022475"/>
    </source>
</evidence>
<evidence type="ECO:0000313" key="13">
    <source>
        <dbReference type="Proteomes" id="UP000186364"/>
    </source>
</evidence>
<organism evidence="12 13">
    <name type="scientific">Xaviernesmea oryzae</name>
    <dbReference type="NCBI Taxonomy" id="464029"/>
    <lineage>
        <taxon>Bacteria</taxon>
        <taxon>Pseudomonadati</taxon>
        <taxon>Pseudomonadota</taxon>
        <taxon>Alphaproteobacteria</taxon>
        <taxon>Hyphomicrobiales</taxon>
        <taxon>Rhizobiaceae</taxon>
        <taxon>Rhizobium/Agrobacterium group</taxon>
        <taxon>Xaviernesmea</taxon>
    </lineage>
</organism>
<keyword evidence="5 12" id="KW-0418">Kinase</keyword>
<dbReference type="PIRSF" id="PIRSF037314">
    <property type="entry name" value="STHK_MctS"/>
    <property type="match status" value="1"/>
</dbReference>
<dbReference type="InterPro" id="IPR003594">
    <property type="entry name" value="HATPase_dom"/>
</dbReference>
<keyword evidence="9" id="KW-0175">Coiled coil</keyword>
<comment type="caution">
    <text evidence="12">The sequence shown here is derived from an EMBL/GenBank/DDBJ whole genome shotgun (WGS) entry which is preliminary data.</text>
</comment>
<feature type="transmembrane region" description="Helical" evidence="10">
    <location>
        <begin position="7"/>
        <end position="28"/>
    </location>
</feature>
<dbReference type="SMART" id="SM01049">
    <property type="entry name" value="Cache_2"/>
    <property type="match status" value="1"/>
</dbReference>
<dbReference type="InterPro" id="IPR011712">
    <property type="entry name" value="Sig_transdc_His_kin_sub3_dim/P"/>
</dbReference>
<evidence type="ECO:0000256" key="9">
    <source>
        <dbReference type="SAM" id="Coils"/>
    </source>
</evidence>
<feature type="coiled-coil region" evidence="9">
    <location>
        <begin position="229"/>
        <end position="257"/>
    </location>
</feature>
<dbReference type="SUPFAM" id="SSF55874">
    <property type="entry name" value="ATPase domain of HSP90 chaperone/DNA topoisomerase II/histidine kinase"/>
    <property type="match status" value="1"/>
</dbReference>
<dbReference type="OrthoDB" id="9778496at2"/>
<dbReference type="CDD" id="cd12912">
    <property type="entry name" value="PDC2_MCP_like"/>
    <property type="match status" value="1"/>
</dbReference>
<dbReference type="InterPro" id="IPR050482">
    <property type="entry name" value="Sensor_HK_TwoCompSys"/>
</dbReference>